<dbReference type="EMBL" id="BAAACF010000001">
    <property type="protein sequence ID" value="GAA0724648.1"/>
    <property type="molecule type" value="Genomic_DNA"/>
</dbReference>
<feature type="transmembrane region" description="Helical" evidence="7">
    <location>
        <begin position="136"/>
        <end position="159"/>
    </location>
</feature>
<dbReference type="PANTHER" id="PTHR33362">
    <property type="entry name" value="SIALIC ACID TRAP TRANSPORTER PERMEASE PROTEIN SIAT-RELATED"/>
    <property type="match status" value="1"/>
</dbReference>
<evidence type="ECO:0000256" key="3">
    <source>
        <dbReference type="ARBA" id="ARBA00022519"/>
    </source>
</evidence>
<dbReference type="NCBIfam" id="TIGR00786">
    <property type="entry name" value="dctM"/>
    <property type="match status" value="1"/>
</dbReference>
<keyword evidence="4 7" id="KW-0812">Transmembrane</keyword>
<keyword evidence="2" id="KW-1003">Cell membrane</keyword>
<comment type="subcellular location">
    <subcellularLocation>
        <location evidence="1">Cell inner membrane</location>
        <topology evidence="1">Multi-pass membrane protein</topology>
    </subcellularLocation>
</comment>
<evidence type="ECO:0000256" key="4">
    <source>
        <dbReference type="ARBA" id="ARBA00022692"/>
    </source>
</evidence>
<feature type="transmembrane region" description="Helical" evidence="7">
    <location>
        <begin position="55"/>
        <end position="76"/>
    </location>
</feature>
<accession>A0ABP3U9K6</accession>
<dbReference type="PIRSF" id="PIRSF006066">
    <property type="entry name" value="HI0050"/>
    <property type="match status" value="1"/>
</dbReference>
<keyword evidence="3" id="KW-0997">Cell inner membrane</keyword>
<keyword evidence="5 7" id="KW-1133">Transmembrane helix</keyword>
<evidence type="ECO:0000256" key="1">
    <source>
        <dbReference type="ARBA" id="ARBA00004429"/>
    </source>
</evidence>
<feature type="transmembrane region" description="Helical" evidence="7">
    <location>
        <begin position="171"/>
        <end position="193"/>
    </location>
</feature>
<protein>
    <recommendedName>
        <fullName evidence="8">TRAP C4-dicarboxylate transport system permease DctM subunit domain-containing protein</fullName>
    </recommendedName>
</protein>
<sequence length="430" mass="45773">MTSTIFLFSSFFGLLFLAVPIGYAIGVATLLTMIGFSDIPLVMISQNAVAGADSFPLMAIPFFILAGNLMSSGGVAKRLIEFFNLLLRKRTGALGLVTIIACMFFAAISGSAMATTAAIGGFMIPEMEKRGYNKAYSAALAASAGTIGVIIPPSIPFVLYGVVTGSSIGDLFIAGLIPGISMGLGLMVVNHIVSKKSGILGDKNAKPLTFDELWIAFKDAIWAILTPVIILGGIYAGIFTPTEAAVVSVVYATFVSVFVYKEMKFKDIYKALFDSMQINGATVFMVGLSAVFAAFLTMEQIPIKLATAMLSVTSNKFLLLLLINLLLLAVGCFIDNIPATIILAPILLPIVTKLGMTATQFGVMLTMNLAIGFVTPPYGINLFVAQAVAGVKMEQMMKYLKLLIGALLVILMLTTYFEPTTMFLVKLIKG</sequence>
<dbReference type="InterPro" id="IPR010656">
    <property type="entry name" value="DctM"/>
</dbReference>
<feature type="transmembrane region" description="Helical" evidence="7">
    <location>
        <begin position="400"/>
        <end position="417"/>
    </location>
</feature>
<evidence type="ECO:0000313" key="9">
    <source>
        <dbReference type="EMBL" id="GAA0724648.1"/>
    </source>
</evidence>
<dbReference type="PANTHER" id="PTHR33362:SF3">
    <property type="entry name" value="SIALIC ACID TRAP TRANSPORTER PERMEASE PROTEIN SIAT"/>
    <property type="match status" value="1"/>
</dbReference>
<evidence type="ECO:0000259" key="8">
    <source>
        <dbReference type="Pfam" id="PF06808"/>
    </source>
</evidence>
<feature type="transmembrane region" description="Helical" evidence="7">
    <location>
        <begin position="280"/>
        <end position="297"/>
    </location>
</feature>
<proteinExistence type="predicted"/>
<dbReference type="RefSeq" id="WP_343769114.1">
    <property type="nucleotide sequence ID" value="NZ_BAAACF010000001.1"/>
</dbReference>
<evidence type="ECO:0000313" key="10">
    <source>
        <dbReference type="Proteomes" id="UP001500339"/>
    </source>
</evidence>
<dbReference type="Pfam" id="PF06808">
    <property type="entry name" value="DctM"/>
    <property type="match status" value="1"/>
</dbReference>
<evidence type="ECO:0000256" key="2">
    <source>
        <dbReference type="ARBA" id="ARBA00022475"/>
    </source>
</evidence>
<dbReference type="Proteomes" id="UP001500339">
    <property type="component" value="Unassembled WGS sequence"/>
</dbReference>
<feature type="transmembrane region" description="Helical" evidence="7">
    <location>
        <begin position="96"/>
        <end position="124"/>
    </location>
</feature>
<evidence type="ECO:0000256" key="5">
    <source>
        <dbReference type="ARBA" id="ARBA00022989"/>
    </source>
</evidence>
<keyword evidence="10" id="KW-1185">Reference proteome</keyword>
<feature type="transmembrane region" description="Helical" evidence="7">
    <location>
        <begin position="369"/>
        <end position="388"/>
    </location>
</feature>
<feature type="transmembrane region" description="Helical" evidence="7">
    <location>
        <begin position="213"/>
        <end position="238"/>
    </location>
</feature>
<name>A0ABP3U9K6_9CLOT</name>
<feature type="domain" description="TRAP C4-dicarboxylate transport system permease DctM subunit" evidence="8">
    <location>
        <begin position="9"/>
        <end position="418"/>
    </location>
</feature>
<feature type="transmembrane region" description="Helical" evidence="7">
    <location>
        <begin position="244"/>
        <end position="260"/>
    </location>
</feature>
<evidence type="ECO:0000256" key="6">
    <source>
        <dbReference type="ARBA" id="ARBA00023136"/>
    </source>
</evidence>
<comment type="caution">
    <text evidence="9">The sequence shown here is derived from an EMBL/GenBank/DDBJ whole genome shotgun (WGS) entry which is preliminary data.</text>
</comment>
<feature type="transmembrane region" description="Helical" evidence="7">
    <location>
        <begin position="317"/>
        <end position="334"/>
    </location>
</feature>
<reference evidence="10" key="1">
    <citation type="journal article" date="2019" name="Int. J. Syst. Evol. Microbiol.">
        <title>The Global Catalogue of Microorganisms (GCM) 10K type strain sequencing project: providing services to taxonomists for standard genome sequencing and annotation.</title>
        <authorList>
            <consortium name="The Broad Institute Genomics Platform"/>
            <consortium name="The Broad Institute Genome Sequencing Center for Infectious Disease"/>
            <person name="Wu L."/>
            <person name="Ma J."/>
        </authorList>
    </citation>
    <scope>NUCLEOTIDE SEQUENCE [LARGE SCALE GENOMIC DNA]</scope>
    <source>
        <strain evidence="10">JCM 1405</strain>
    </source>
</reference>
<gene>
    <name evidence="9" type="ORF">GCM10008905_18930</name>
</gene>
<organism evidence="9 10">
    <name type="scientific">Clostridium malenominatum</name>
    <dbReference type="NCBI Taxonomy" id="1539"/>
    <lineage>
        <taxon>Bacteria</taxon>
        <taxon>Bacillati</taxon>
        <taxon>Bacillota</taxon>
        <taxon>Clostridia</taxon>
        <taxon>Eubacteriales</taxon>
        <taxon>Clostridiaceae</taxon>
        <taxon>Clostridium</taxon>
    </lineage>
</organism>
<dbReference type="InterPro" id="IPR004681">
    <property type="entry name" value="TRAP_DctM"/>
</dbReference>
<keyword evidence="6 7" id="KW-0472">Membrane</keyword>
<evidence type="ECO:0000256" key="7">
    <source>
        <dbReference type="SAM" id="Phobius"/>
    </source>
</evidence>
<feature type="transmembrane region" description="Helical" evidence="7">
    <location>
        <begin position="6"/>
        <end position="34"/>
    </location>
</feature>